<feature type="non-terminal residue" evidence="5">
    <location>
        <position position="891"/>
    </location>
</feature>
<dbReference type="SMART" id="SM00025">
    <property type="entry name" value="Pumilio"/>
    <property type="match status" value="8"/>
</dbReference>
<name>A0ABP0L5E4_9DINO</name>
<dbReference type="Pfam" id="PF22493">
    <property type="entry name" value="PUF_NOP9"/>
    <property type="match status" value="1"/>
</dbReference>
<evidence type="ECO:0000313" key="5">
    <source>
        <dbReference type="EMBL" id="CAK9033442.1"/>
    </source>
</evidence>
<dbReference type="InterPro" id="IPR033712">
    <property type="entry name" value="Pumilio_RNA-bd"/>
</dbReference>
<organism evidence="5 6">
    <name type="scientific">Durusdinium trenchii</name>
    <dbReference type="NCBI Taxonomy" id="1381693"/>
    <lineage>
        <taxon>Eukaryota</taxon>
        <taxon>Sar</taxon>
        <taxon>Alveolata</taxon>
        <taxon>Dinophyceae</taxon>
        <taxon>Suessiales</taxon>
        <taxon>Symbiodiniaceae</taxon>
        <taxon>Durusdinium</taxon>
    </lineage>
</organism>
<dbReference type="InterPro" id="IPR033133">
    <property type="entry name" value="PUM-HD"/>
</dbReference>
<dbReference type="InterPro" id="IPR016024">
    <property type="entry name" value="ARM-type_fold"/>
</dbReference>
<accession>A0ABP0L5E4</accession>
<feature type="region of interest" description="Disordered" evidence="3">
    <location>
        <begin position="387"/>
        <end position="448"/>
    </location>
</feature>
<feature type="repeat" description="Pumilio" evidence="2">
    <location>
        <begin position="783"/>
        <end position="818"/>
    </location>
</feature>
<feature type="compositionally biased region" description="Polar residues" evidence="3">
    <location>
        <begin position="392"/>
        <end position="417"/>
    </location>
</feature>
<dbReference type="PROSITE" id="PS50303">
    <property type="entry name" value="PUM_HD"/>
    <property type="match status" value="1"/>
</dbReference>
<feature type="repeat" description="Pumilio" evidence="2">
    <location>
        <begin position="533"/>
        <end position="570"/>
    </location>
</feature>
<feature type="region of interest" description="Disordered" evidence="3">
    <location>
        <begin position="484"/>
        <end position="514"/>
    </location>
</feature>
<comment type="caution">
    <text evidence="5">The sequence shown here is derived from an EMBL/GenBank/DDBJ whole genome shotgun (WGS) entry which is preliminary data.</text>
</comment>
<gene>
    <name evidence="5" type="ORF">SCF082_LOCUS20487</name>
</gene>
<evidence type="ECO:0000256" key="2">
    <source>
        <dbReference type="PROSITE-ProRule" id="PRU00317"/>
    </source>
</evidence>
<keyword evidence="6" id="KW-1185">Reference proteome</keyword>
<dbReference type="CDD" id="cd07920">
    <property type="entry name" value="Pumilio"/>
    <property type="match status" value="1"/>
</dbReference>
<feature type="compositionally biased region" description="Basic and acidic residues" evidence="3">
    <location>
        <begin position="430"/>
        <end position="439"/>
    </location>
</feature>
<evidence type="ECO:0000313" key="6">
    <source>
        <dbReference type="Proteomes" id="UP001642464"/>
    </source>
</evidence>
<dbReference type="PANTHER" id="PTHR12537:SF12">
    <property type="entry name" value="MATERNAL PROTEIN PUMILIO"/>
    <property type="match status" value="1"/>
</dbReference>
<dbReference type="SUPFAM" id="SSF48371">
    <property type="entry name" value="ARM repeat"/>
    <property type="match status" value="1"/>
</dbReference>
<protein>
    <submittedName>
        <fullName evidence="5">Pumilio homolog 5 (APUM-5) (AtPUM5)</fullName>
    </submittedName>
</protein>
<feature type="compositionally biased region" description="Basic and acidic residues" evidence="3">
    <location>
        <begin position="259"/>
        <end position="268"/>
    </location>
</feature>
<feature type="repeat" description="Pumilio" evidence="2">
    <location>
        <begin position="610"/>
        <end position="645"/>
    </location>
</feature>
<keyword evidence="1" id="KW-0677">Repeat</keyword>
<dbReference type="Pfam" id="PF00806">
    <property type="entry name" value="PUF"/>
    <property type="match status" value="4"/>
</dbReference>
<dbReference type="PANTHER" id="PTHR12537">
    <property type="entry name" value="RNA BINDING PROTEIN PUMILIO-RELATED"/>
    <property type="match status" value="1"/>
</dbReference>
<feature type="compositionally biased region" description="Basic and acidic residues" evidence="3">
    <location>
        <begin position="22"/>
        <end position="31"/>
    </location>
</feature>
<feature type="region of interest" description="Disordered" evidence="3">
    <location>
        <begin position="243"/>
        <end position="307"/>
    </location>
</feature>
<sequence length="891" mass="96040">MASASDDAFAQTFASGLQISADQRRREEHPRGPSPDPGLLIRSVSAPPYQGEGSEGGHGAPEPLVRQQSSILENVQNKNGAGPVGLRRGMHDGDLAPRPSSAAGQTSAGTKAAKSKAVAAPQQELEDPPRHEQQQAPMQAAGYDQSQHYFAVASPGMHPMQLGSSYFMPPPSPMYTAHDVATAVAAAATQSPYLGPSSLSPFPLTPHMQAGAAGAGFEFYATQSPGLAPHPSPYSHALLPQSLLGSAGIGTPPNPNRSRQTEIHERPKQPGSEPQAAQHPAGLGHLDEAPEGNPYVQQQHQHQHQQMAAAQFHAQQVAAAAAAAAYQQHPHHHAQHYSPAMGPANYFHQQQAAAAYYNAGFLAAHNSPSMMPHQMMPQPLQMPMISMPPSAASGTEAGTTRYLSSDIGSPSSATSAGLGSPKNGWATAASEHDKPRSLDRGSSSNKLTASSGAVAGAVAGAAVGSGNANGPKKSSLLEELRARMKQGQANQRGGPPGQLQRSHSHQDHGTNTLPITITPMVTANRDVTFGLRAIRGEVVEFACDQHGSRFLQQQLESSTVSQQDKDALFQEILPHAQTLCVDVFSNYVIQKLLDPSVGSPGQQEQLVQAALEGNMVKLSLHMYGCRIVQKLVEKVFGQEGQSLKDRFAQDQSLADAPGSLLYTEAFQDKLLNELNGHVLNLVQDQNGNHVVQKMIEQIRPLSRVRFVLDEFRGNMCRLARHSYGCRVVQRVLENCDEERIRESLQELISDVHELVEDQFGNYCVQHIIQHQRHPEKRRALVLVVQENVLSFSTHKFASNVVEKCLQSGNSSERRELIAKMLDGGPKKCALVQMMKDPFANYVVQKAIDLAEKDQKDRIVAIVRDNATALKRLTYGKHILARISDNGGNSSG</sequence>
<feature type="domain" description="PUM-HD" evidence="4">
    <location>
        <begin position="512"/>
        <end position="886"/>
    </location>
</feature>
<dbReference type="Gene3D" id="1.25.10.10">
    <property type="entry name" value="Leucine-rich Repeat Variant"/>
    <property type="match status" value="1"/>
</dbReference>
<evidence type="ECO:0000256" key="3">
    <source>
        <dbReference type="SAM" id="MobiDB-lite"/>
    </source>
</evidence>
<feature type="compositionally biased region" description="Low complexity" evidence="3">
    <location>
        <begin position="106"/>
        <end position="120"/>
    </location>
</feature>
<feature type="repeat" description="Pumilio" evidence="2">
    <location>
        <begin position="673"/>
        <end position="709"/>
    </location>
</feature>
<dbReference type="EMBL" id="CAXAMM010014325">
    <property type="protein sequence ID" value="CAK9033442.1"/>
    <property type="molecule type" value="Genomic_DNA"/>
</dbReference>
<feature type="compositionally biased region" description="Low complexity" evidence="3">
    <location>
        <begin position="297"/>
        <end position="307"/>
    </location>
</feature>
<feature type="repeat" description="Pumilio" evidence="2">
    <location>
        <begin position="819"/>
        <end position="860"/>
    </location>
</feature>
<feature type="compositionally biased region" description="Polar residues" evidence="3">
    <location>
        <begin position="66"/>
        <end position="79"/>
    </location>
</feature>
<dbReference type="InterPro" id="IPR011989">
    <property type="entry name" value="ARM-like"/>
</dbReference>
<proteinExistence type="predicted"/>
<evidence type="ECO:0000259" key="4">
    <source>
        <dbReference type="PROSITE" id="PS50303"/>
    </source>
</evidence>
<dbReference type="Proteomes" id="UP001642464">
    <property type="component" value="Unassembled WGS sequence"/>
</dbReference>
<feature type="repeat" description="Pumilio" evidence="2">
    <location>
        <begin position="571"/>
        <end position="608"/>
    </location>
</feature>
<feature type="region of interest" description="Disordered" evidence="3">
    <location>
        <begin position="1"/>
        <end position="142"/>
    </location>
</feature>
<dbReference type="InterPro" id="IPR001313">
    <property type="entry name" value="Pumilio_RNA-bd_rpt"/>
</dbReference>
<feature type="compositionally biased region" description="Polar residues" evidence="3">
    <location>
        <begin position="12"/>
        <end position="21"/>
    </location>
</feature>
<feature type="repeat" description="Pumilio" evidence="2">
    <location>
        <begin position="710"/>
        <end position="749"/>
    </location>
</feature>
<reference evidence="5 6" key="1">
    <citation type="submission" date="2024-02" db="EMBL/GenBank/DDBJ databases">
        <authorList>
            <person name="Chen Y."/>
            <person name="Shah S."/>
            <person name="Dougan E. K."/>
            <person name="Thang M."/>
            <person name="Chan C."/>
        </authorList>
    </citation>
    <scope>NUCLEOTIDE SEQUENCE [LARGE SCALE GENOMIC DNA]</scope>
</reference>
<evidence type="ECO:0000256" key="1">
    <source>
        <dbReference type="ARBA" id="ARBA00022737"/>
    </source>
</evidence>
<dbReference type="PROSITE" id="PS50302">
    <property type="entry name" value="PUM"/>
    <property type="match status" value="7"/>
</dbReference>